<dbReference type="Pfam" id="PF14886">
    <property type="entry name" value="FAM183"/>
    <property type="match status" value="1"/>
</dbReference>
<dbReference type="OrthoDB" id="446290at2759"/>
<evidence type="ECO:0000256" key="5">
    <source>
        <dbReference type="ARBA" id="ARBA00023273"/>
    </source>
</evidence>
<dbReference type="AlphaFoldDB" id="A0A8J6CI97"/>
<dbReference type="GO" id="GO:0097546">
    <property type="term" value="C:ciliary base"/>
    <property type="evidence" value="ECO:0007669"/>
    <property type="project" value="TreeGrafter"/>
</dbReference>
<evidence type="ECO:0000256" key="4">
    <source>
        <dbReference type="ARBA" id="ARBA00023212"/>
    </source>
</evidence>
<evidence type="ECO:0000256" key="3">
    <source>
        <dbReference type="ARBA" id="ARBA00022490"/>
    </source>
</evidence>
<evidence type="ECO:0000256" key="1">
    <source>
        <dbReference type="ARBA" id="ARBA00004138"/>
    </source>
</evidence>
<gene>
    <name evidence="7" type="ORF">KFE25_013661</name>
</gene>
<evidence type="ECO:0000313" key="7">
    <source>
        <dbReference type="EMBL" id="KAG8468578.1"/>
    </source>
</evidence>
<organism evidence="7 8">
    <name type="scientific">Diacronema lutheri</name>
    <name type="common">Unicellular marine alga</name>
    <name type="synonym">Monochrysis lutheri</name>
    <dbReference type="NCBI Taxonomy" id="2081491"/>
    <lineage>
        <taxon>Eukaryota</taxon>
        <taxon>Haptista</taxon>
        <taxon>Haptophyta</taxon>
        <taxon>Pavlovophyceae</taxon>
        <taxon>Pavlovales</taxon>
        <taxon>Pavlovaceae</taxon>
        <taxon>Diacronema</taxon>
    </lineage>
</organism>
<evidence type="ECO:0000256" key="6">
    <source>
        <dbReference type="ARBA" id="ARBA00034777"/>
    </source>
</evidence>
<comment type="subcellular location">
    <subcellularLocation>
        <location evidence="1">Cell projection</location>
        <location evidence="1">Cilium</location>
    </subcellularLocation>
    <subcellularLocation>
        <location evidence="2">Cytoplasm</location>
        <location evidence="2">Cytoskeleton</location>
    </subcellularLocation>
</comment>
<sequence length="169" mass="18784">MAFKSTTPGMNWNSPIFEGNQVAVQLIWAKHVSKEQAVVARGRKTTFSANPGPSVAMNNGMGRQLQTVTGKVGTVFDMDVPIEDVPEDVKETINAMLRTNRLPSEKYDEPMTAAQEVGWHASEHAKYHKSRFQHHLSLSAEAKFAEAYALKHPGEFLYSGQATGKFFKM</sequence>
<keyword evidence="8" id="KW-1185">Reference proteome</keyword>
<dbReference type="PANTHER" id="PTHR33865:SF3">
    <property type="entry name" value="PROTEIN FAM183B"/>
    <property type="match status" value="1"/>
</dbReference>
<keyword evidence="5" id="KW-0966">Cell projection</keyword>
<name>A0A8J6CI97_DIALT</name>
<proteinExistence type="inferred from homology"/>
<dbReference type="Proteomes" id="UP000751190">
    <property type="component" value="Unassembled WGS sequence"/>
</dbReference>
<keyword evidence="4" id="KW-0206">Cytoskeleton</keyword>
<reference evidence="7" key="1">
    <citation type="submission" date="2021-05" db="EMBL/GenBank/DDBJ databases">
        <title>The genome of the haptophyte Pavlova lutheri (Diacronema luteri, Pavlovales) - a model for lipid biosynthesis in eukaryotic algae.</title>
        <authorList>
            <person name="Hulatt C.J."/>
            <person name="Posewitz M.C."/>
        </authorList>
    </citation>
    <scope>NUCLEOTIDE SEQUENCE</scope>
    <source>
        <strain evidence="7">NIVA-4/92</strain>
    </source>
</reference>
<evidence type="ECO:0000256" key="2">
    <source>
        <dbReference type="ARBA" id="ARBA00004245"/>
    </source>
</evidence>
<keyword evidence="3" id="KW-0963">Cytoplasm</keyword>
<dbReference type="GO" id="GO:0005856">
    <property type="term" value="C:cytoskeleton"/>
    <property type="evidence" value="ECO:0007669"/>
    <property type="project" value="UniProtKB-SubCell"/>
</dbReference>
<dbReference type="OMA" id="GWHASEH"/>
<protein>
    <submittedName>
        <fullName evidence="7">Uncharacterized protein</fullName>
    </submittedName>
</protein>
<dbReference type="PANTHER" id="PTHR33865">
    <property type="entry name" value="PROTEIN FAM183B"/>
    <property type="match status" value="1"/>
</dbReference>
<comment type="caution">
    <text evidence="7">The sequence shown here is derived from an EMBL/GenBank/DDBJ whole genome shotgun (WGS) entry which is preliminary data.</text>
</comment>
<dbReference type="EMBL" id="JAGTXO010000004">
    <property type="protein sequence ID" value="KAG8468578.1"/>
    <property type="molecule type" value="Genomic_DNA"/>
</dbReference>
<comment type="similarity">
    <text evidence="6">Belongs to the CFAP144 family.</text>
</comment>
<dbReference type="InterPro" id="IPR029214">
    <property type="entry name" value="CFAP144"/>
</dbReference>
<evidence type="ECO:0000313" key="8">
    <source>
        <dbReference type="Proteomes" id="UP000751190"/>
    </source>
</evidence>
<accession>A0A8J6CI97</accession>